<accession>A0ABM9G3V1</accession>
<name>A0ABM9G3V1_9BACL</name>
<dbReference type="EMBL" id="CALYLO010000005">
    <property type="protein sequence ID" value="CAH8246366.1"/>
    <property type="molecule type" value="Genomic_DNA"/>
</dbReference>
<dbReference type="Proteomes" id="UP001154322">
    <property type="component" value="Unassembled WGS sequence"/>
</dbReference>
<sequence length="86" mass="9909">MVSTLKSEDSLLYLLMADKLSQTASLTLKVDQEGKREPEKYLAMDIQQVRRTMKVDVQSNWNIKVTLKVEFDPKVKVEIVNHGIMN</sequence>
<evidence type="ECO:0000313" key="1">
    <source>
        <dbReference type="EMBL" id="CAH8246366.1"/>
    </source>
</evidence>
<evidence type="ECO:0000313" key="2">
    <source>
        <dbReference type="Proteomes" id="UP001154322"/>
    </source>
</evidence>
<reference evidence="1" key="1">
    <citation type="submission" date="2022-06" db="EMBL/GenBank/DDBJ databases">
        <authorList>
            <person name="Dietemann V."/>
            <person name="Ory F."/>
            <person name="Dainat B."/>
            <person name="Oberhansli S."/>
        </authorList>
    </citation>
    <scope>NUCLEOTIDE SEQUENCE</scope>
    <source>
        <strain evidence="1">Ena-SAMPLE-TAB-26-04-2022-14:26:32:270-5432</strain>
    </source>
</reference>
<organism evidence="1 2">
    <name type="scientific">Paenibacillus melissococcoides</name>
    <dbReference type="NCBI Taxonomy" id="2912268"/>
    <lineage>
        <taxon>Bacteria</taxon>
        <taxon>Bacillati</taxon>
        <taxon>Bacillota</taxon>
        <taxon>Bacilli</taxon>
        <taxon>Bacillales</taxon>
        <taxon>Paenibacillaceae</taxon>
        <taxon>Paenibacillus</taxon>
    </lineage>
</organism>
<comment type="caution">
    <text evidence="1">The sequence shown here is derived from an EMBL/GenBank/DDBJ whole genome shotgun (WGS) entry which is preliminary data.</text>
</comment>
<proteinExistence type="predicted"/>
<protein>
    <submittedName>
        <fullName evidence="1">Uncharacterized protein</fullName>
    </submittedName>
</protein>
<keyword evidence="2" id="KW-1185">Reference proteome</keyword>
<gene>
    <name evidence="1" type="ORF">WJ0W_003601</name>
</gene>